<keyword evidence="2" id="KW-0812">Transmembrane</keyword>
<dbReference type="GeneID" id="23463054"/>
<proteinExistence type="predicted"/>
<sequence length="147" mass="16985">MRLPCLGARGGGAARLFSCTQSADEPFSFQYCRAWLWDTRTYRLFIIFFLILFLSFYFFFVLSLCLSGWEALCCAVEGERRATPQPRGEKEGGRQSRVQAPKPRHHQREKGSCTRTYAHRLSAQTPVPVRPHRLSFLWQAHICPFVP</sequence>
<evidence type="ECO:0008006" key="5">
    <source>
        <dbReference type="Google" id="ProtNLM"/>
    </source>
</evidence>
<keyword evidence="2" id="KW-0472">Membrane</keyword>
<evidence type="ECO:0000313" key="4">
    <source>
        <dbReference type="Proteomes" id="UP000202511"/>
    </source>
</evidence>
<protein>
    <recommendedName>
        <fullName evidence="5">Transmembrane protein</fullName>
    </recommendedName>
</protein>
<dbReference type="RefSeq" id="YP_009120372.1">
    <property type="nucleotide sequence ID" value="NC_026440.1"/>
</dbReference>
<name>A0A0B5JED4_9VIRU</name>
<dbReference type="Proteomes" id="UP000202511">
    <property type="component" value="Segment"/>
</dbReference>
<evidence type="ECO:0000256" key="2">
    <source>
        <dbReference type="SAM" id="Phobius"/>
    </source>
</evidence>
<feature type="compositionally biased region" description="Basic and acidic residues" evidence="1">
    <location>
        <begin position="80"/>
        <end position="94"/>
    </location>
</feature>
<feature type="region of interest" description="Disordered" evidence="1">
    <location>
        <begin position="80"/>
        <end position="112"/>
    </location>
</feature>
<reference evidence="3 4" key="1">
    <citation type="journal article" date="2015" name="Parasitol. Res.">
        <title>Viruses in close associations with free-living amoebae.</title>
        <authorList>
            <person name="Scheid P."/>
        </authorList>
    </citation>
    <scope>NUCLEOTIDE SEQUENCE [LARGE SCALE GENOMIC DNA]</scope>
    <source>
        <strain evidence="3">KlaHel</strain>
    </source>
</reference>
<evidence type="ECO:0000313" key="3">
    <source>
        <dbReference type="EMBL" id="AJF98137.1"/>
    </source>
</evidence>
<evidence type="ECO:0000256" key="1">
    <source>
        <dbReference type="SAM" id="MobiDB-lite"/>
    </source>
</evidence>
<organism evidence="3 4">
    <name type="scientific">Pandoravirus inopinatum</name>
    <dbReference type="NCBI Taxonomy" id="1605721"/>
    <lineage>
        <taxon>Viruses</taxon>
        <taxon>Pandoravirus</taxon>
    </lineage>
</organism>
<accession>A0A0B5JED4</accession>
<dbReference type="KEGG" id="vg:23463054"/>
<dbReference type="EMBL" id="KP136319">
    <property type="protein sequence ID" value="AJF98137.1"/>
    <property type="molecule type" value="Genomic_DNA"/>
</dbReference>
<feature type="transmembrane region" description="Helical" evidence="2">
    <location>
        <begin position="44"/>
        <end position="69"/>
    </location>
</feature>
<keyword evidence="2" id="KW-1133">Transmembrane helix</keyword>